<evidence type="ECO:0000313" key="3">
    <source>
        <dbReference type="Proteomes" id="UP001341281"/>
    </source>
</evidence>
<reference evidence="2 3" key="1">
    <citation type="submission" date="2024-02" db="EMBL/GenBank/DDBJ databases">
        <title>High-quality chromosome-scale genome assembly of Pensacola bahiagrass (Paspalum notatum Flugge var. saurae).</title>
        <authorList>
            <person name="Vega J.M."/>
            <person name="Podio M."/>
            <person name="Orjuela J."/>
            <person name="Siena L.A."/>
            <person name="Pessino S.C."/>
            <person name="Combes M.C."/>
            <person name="Mariac C."/>
            <person name="Albertini E."/>
            <person name="Pupilli F."/>
            <person name="Ortiz J.P.A."/>
            <person name="Leblanc O."/>
        </authorList>
    </citation>
    <scope>NUCLEOTIDE SEQUENCE [LARGE SCALE GENOMIC DNA]</scope>
    <source>
        <strain evidence="2">R1</strain>
        <tissue evidence="2">Leaf</tissue>
    </source>
</reference>
<accession>A0AAQ3U1K2</accession>
<gene>
    <name evidence="2" type="ORF">U9M48_029468</name>
</gene>
<dbReference type="Proteomes" id="UP001341281">
    <property type="component" value="Chromosome 06"/>
</dbReference>
<feature type="compositionally biased region" description="Basic residues" evidence="1">
    <location>
        <begin position="92"/>
        <end position="103"/>
    </location>
</feature>
<feature type="region of interest" description="Disordered" evidence="1">
    <location>
        <begin position="80"/>
        <end position="103"/>
    </location>
</feature>
<evidence type="ECO:0000256" key="1">
    <source>
        <dbReference type="SAM" id="MobiDB-lite"/>
    </source>
</evidence>
<proteinExistence type="predicted"/>
<sequence>MLGHPRPAFFSIDELPAEGDDARVLRCQDPEPRCSLGVVVLEQLGEAEEESGEVGENLVEPCPRLGPREEVVEEECEAVGGGAAKAAAGANAKRRSARTSRRD</sequence>
<protein>
    <submittedName>
        <fullName evidence="2">Uncharacterized protein</fullName>
    </submittedName>
</protein>
<dbReference type="AlphaFoldDB" id="A0AAQ3U1K2"/>
<organism evidence="2 3">
    <name type="scientific">Paspalum notatum var. saurae</name>
    <dbReference type="NCBI Taxonomy" id="547442"/>
    <lineage>
        <taxon>Eukaryota</taxon>
        <taxon>Viridiplantae</taxon>
        <taxon>Streptophyta</taxon>
        <taxon>Embryophyta</taxon>
        <taxon>Tracheophyta</taxon>
        <taxon>Spermatophyta</taxon>
        <taxon>Magnoliopsida</taxon>
        <taxon>Liliopsida</taxon>
        <taxon>Poales</taxon>
        <taxon>Poaceae</taxon>
        <taxon>PACMAD clade</taxon>
        <taxon>Panicoideae</taxon>
        <taxon>Andropogonodae</taxon>
        <taxon>Paspaleae</taxon>
        <taxon>Paspalinae</taxon>
        <taxon>Paspalum</taxon>
    </lineage>
</organism>
<keyword evidence="3" id="KW-1185">Reference proteome</keyword>
<evidence type="ECO:0000313" key="2">
    <source>
        <dbReference type="EMBL" id="WVZ82177.1"/>
    </source>
</evidence>
<name>A0AAQ3U1K2_PASNO</name>
<dbReference type="EMBL" id="CP144750">
    <property type="protein sequence ID" value="WVZ82177.1"/>
    <property type="molecule type" value="Genomic_DNA"/>
</dbReference>